<evidence type="ECO:0000256" key="1">
    <source>
        <dbReference type="SAM" id="MobiDB-lite"/>
    </source>
</evidence>
<dbReference type="Proteomes" id="UP000319712">
    <property type="component" value="Unassembled WGS sequence"/>
</dbReference>
<sequence>MIVSDPYNDSLEGSAIHPRVVDEATTGEPFLSSAS</sequence>
<dbReference type="EMBL" id="FXTD01000013">
    <property type="protein sequence ID" value="SMO88476.1"/>
    <property type="molecule type" value="Genomic_DNA"/>
</dbReference>
<evidence type="ECO:0000313" key="3">
    <source>
        <dbReference type="Proteomes" id="UP000319712"/>
    </source>
</evidence>
<name>A0A521EX53_9EURY</name>
<proteinExistence type="predicted"/>
<dbReference type="AlphaFoldDB" id="A0A521EX53"/>
<feature type="region of interest" description="Disordered" evidence="1">
    <location>
        <begin position="1"/>
        <end position="35"/>
    </location>
</feature>
<accession>A0A521EX53</accession>
<gene>
    <name evidence="2" type="ORF">SAMN06264867_11347</name>
</gene>
<keyword evidence="3" id="KW-1185">Reference proteome</keyword>
<evidence type="ECO:0000313" key="2">
    <source>
        <dbReference type="EMBL" id="SMO88476.1"/>
    </source>
</evidence>
<organism evidence="2 3">
    <name type="scientific">Halorubrum cibi</name>
    <dbReference type="NCBI Taxonomy" id="413815"/>
    <lineage>
        <taxon>Archaea</taxon>
        <taxon>Methanobacteriati</taxon>
        <taxon>Methanobacteriota</taxon>
        <taxon>Stenosarchaea group</taxon>
        <taxon>Halobacteria</taxon>
        <taxon>Halobacteriales</taxon>
        <taxon>Haloferacaceae</taxon>
        <taxon>Halorubrum</taxon>
    </lineage>
</organism>
<reference evidence="2 3" key="1">
    <citation type="submission" date="2017-05" db="EMBL/GenBank/DDBJ databases">
        <authorList>
            <person name="Varghese N."/>
            <person name="Submissions S."/>
        </authorList>
    </citation>
    <scope>NUCLEOTIDE SEQUENCE [LARGE SCALE GENOMIC DNA]</scope>
    <source>
        <strain evidence="2 3">DSM 19504</strain>
    </source>
</reference>
<protein>
    <submittedName>
        <fullName evidence="2">Uncharacterized protein</fullName>
    </submittedName>
</protein>